<proteinExistence type="predicted"/>
<dbReference type="SUPFAM" id="SSF56112">
    <property type="entry name" value="Protein kinase-like (PK-like)"/>
    <property type="match status" value="1"/>
</dbReference>
<evidence type="ECO:0000256" key="8">
    <source>
        <dbReference type="ARBA" id="ARBA00048679"/>
    </source>
</evidence>
<dbReference type="InterPro" id="IPR017441">
    <property type="entry name" value="Protein_kinase_ATP_BS"/>
</dbReference>
<protein>
    <recommendedName>
        <fullName evidence="1">non-specific serine/threonine protein kinase</fullName>
        <ecNumber evidence="1">2.7.11.1</ecNumber>
    </recommendedName>
</protein>
<dbReference type="OMA" id="QMEGITH"/>
<evidence type="ECO:0000256" key="10">
    <source>
        <dbReference type="SAM" id="MobiDB-lite"/>
    </source>
</evidence>
<dbReference type="InterPro" id="IPR011009">
    <property type="entry name" value="Kinase-like_dom_sf"/>
</dbReference>
<accession>S7ZZP5</accession>
<feature type="binding site" evidence="9">
    <location>
        <position position="88"/>
    </location>
    <ligand>
        <name>ATP</name>
        <dbReference type="ChEBI" id="CHEBI:30616"/>
    </ligand>
</feature>
<comment type="catalytic activity">
    <reaction evidence="7">
        <text>L-threonyl-[protein] + ATP = O-phospho-L-threonyl-[protein] + ADP + H(+)</text>
        <dbReference type="Rhea" id="RHEA:46608"/>
        <dbReference type="Rhea" id="RHEA-COMP:11060"/>
        <dbReference type="Rhea" id="RHEA-COMP:11605"/>
        <dbReference type="ChEBI" id="CHEBI:15378"/>
        <dbReference type="ChEBI" id="CHEBI:30013"/>
        <dbReference type="ChEBI" id="CHEBI:30616"/>
        <dbReference type="ChEBI" id="CHEBI:61977"/>
        <dbReference type="ChEBI" id="CHEBI:456216"/>
        <dbReference type="EC" id="2.7.11.1"/>
    </reaction>
</comment>
<dbReference type="OrthoDB" id="5979581at2759"/>
<dbReference type="STRING" id="1284197.S7ZZP5"/>
<evidence type="ECO:0000256" key="1">
    <source>
        <dbReference type="ARBA" id="ARBA00012513"/>
    </source>
</evidence>
<feature type="compositionally biased region" description="Low complexity" evidence="10">
    <location>
        <begin position="1"/>
        <end position="20"/>
    </location>
</feature>
<keyword evidence="4 9" id="KW-0547">Nucleotide-binding</keyword>
<dbReference type="HOGENOM" id="CLU_000288_81_2_1"/>
<evidence type="ECO:0000259" key="11">
    <source>
        <dbReference type="PROSITE" id="PS50011"/>
    </source>
</evidence>
<sequence>MYSLVPRITSSPPRTPSPISQAGNESRFNFIAQGEYVDNYRPGGYHPVHLGDLFCNDRYKVIRKLGFGAFSTVWLVHDTIFSGFAALKIKQAHNSVDDQELIMLIHLQNSKLLDPSKEHVIRLQDHFYHEGPNGRHLCLVFELLGDNIYEVLEDYSMEMTGNGQELSKFPKSVAKKIIKDLLLGLNWLHINKVIHGDLQPGNFLSSMKGVSSLELEDLETDADSAKVDVTRIDGKPDKWAPNYIVVPQGSPIEADEWPFFPVKLSDLGAGYFAPQPPTTEKIITPIALQSPELILRSCLLDTFVDIWSFGCMLFEMLVGERLLPVWPTGIEENDADACLLAMHHVLGPLPEEIKEKWPRWKDYFGESSDIPYNLLVEGHASLLEPIRDMETMIRDTVSAGNGLDEEEGKALLSLLRGMLNYDPKERPSASEILKSALWDEMAVEE</sequence>
<keyword evidence="2" id="KW-0723">Serine/threonine-protein kinase</keyword>
<dbReference type="InterPro" id="IPR051334">
    <property type="entry name" value="SRPK"/>
</dbReference>
<feature type="domain" description="Protein kinase" evidence="11">
    <location>
        <begin position="59"/>
        <end position="438"/>
    </location>
</feature>
<keyword evidence="5" id="KW-0418">Kinase</keyword>
<dbReference type="PANTHER" id="PTHR47634">
    <property type="entry name" value="PROTEIN KINASE DOMAIN-CONTAINING PROTEIN-RELATED"/>
    <property type="match status" value="1"/>
</dbReference>
<dbReference type="PANTHER" id="PTHR47634:SF9">
    <property type="entry name" value="PROTEIN KINASE DOMAIN-CONTAINING PROTEIN-RELATED"/>
    <property type="match status" value="1"/>
</dbReference>
<keyword evidence="3" id="KW-0808">Transferase</keyword>
<evidence type="ECO:0000256" key="9">
    <source>
        <dbReference type="PROSITE-ProRule" id="PRU10141"/>
    </source>
</evidence>
<dbReference type="EC" id="2.7.11.1" evidence="1"/>
<evidence type="ECO:0000256" key="2">
    <source>
        <dbReference type="ARBA" id="ARBA00022527"/>
    </source>
</evidence>
<keyword evidence="6 9" id="KW-0067">ATP-binding</keyword>
<dbReference type="Proteomes" id="UP000015100">
    <property type="component" value="Unassembled WGS sequence"/>
</dbReference>
<evidence type="ECO:0000256" key="7">
    <source>
        <dbReference type="ARBA" id="ARBA00047899"/>
    </source>
</evidence>
<dbReference type="PROSITE" id="PS50011">
    <property type="entry name" value="PROTEIN_KINASE_DOM"/>
    <property type="match status" value="1"/>
</dbReference>
<dbReference type="GO" id="GO:0004674">
    <property type="term" value="F:protein serine/threonine kinase activity"/>
    <property type="evidence" value="ECO:0007669"/>
    <property type="project" value="UniProtKB-KW"/>
</dbReference>
<comment type="catalytic activity">
    <reaction evidence="8">
        <text>L-seryl-[protein] + ATP = O-phospho-L-seryl-[protein] + ADP + H(+)</text>
        <dbReference type="Rhea" id="RHEA:17989"/>
        <dbReference type="Rhea" id="RHEA-COMP:9863"/>
        <dbReference type="Rhea" id="RHEA-COMP:11604"/>
        <dbReference type="ChEBI" id="CHEBI:15378"/>
        <dbReference type="ChEBI" id="CHEBI:29999"/>
        <dbReference type="ChEBI" id="CHEBI:30616"/>
        <dbReference type="ChEBI" id="CHEBI:83421"/>
        <dbReference type="ChEBI" id="CHEBI:456216"/>
        <dbReference type="EC" id="2.7.11.1"/>
    </reaction>
</comment>
<evidence type="ECO:0000313" key="12">
    <source>
        <dbReference type="EMBL" id="EPS36230.1"/>
    </source>
</evidence>
<dbReference type="InterPro" id="IPR000719">
    <property type="entry name" value="Prot_kinase_dom"/>
</dbReference>
<dbReference type="EMBL" id="AQGS01000958">
    <property type="protein sequence ID" value="EPS36230.1"/>
    <property type="molecule type" value="Genomic_DNA"/>
</dbReference>
<comment type="caution">
    <text evidence="12">The sequence shown here is derived from an EMBL/GenBank/DDBJ whole genome shotgun (WGS) entry which is preliminary data.</text>
</comment>
<feature type="region of interest" description="Disordered" evidence="10">
    <location>
        <begin position="1"/>
        <end position="23"/>
    </location>
</feature>
<reference evidence="13" key="2">
    <citation type="submission" date="2013-04" db="EMBL/GenBank/DDBJ databases">
        <title>Genomic mechanisms accounting for the adaptation to parasitism in nematode-trapping fungi.</title>
        <authorList>
            <person name="Ahren D.G."/>
        </authorList>
    </citation>
    <scope>NUCLEOTIDE SEQUENCE [LARGE SCALE GENOMIC DNA]</scope>
    <source>
        <strain evidence="13">CBS 200.50</strain>
    </source>
</reference>
<dbReference type="eggNOG" id="KOG1290">
    <property type="taxonomic scope" value="Eukaryota"/>
</dbReference>
<organism evidence="12 13">
    <name type="scientific">Dactylellina haptotyla (strain CBS 200.50)</name>
    <name type="common">Nematode-trapping fungus</name>
    <name type="synonym">Monacrosporium haptotylum</name>
    <dbReference type="NCBI Taxonomy" id="1284197"/>
    <lineage>
        <taxon>Eukaryota</taxon>
        <taxon>Fungi</taxon>
        <taxon>Dikarya</taxon>
        <taxon>Ascomycota</taxon>
        <taxon>Pezizomycotina</taxon>
        <taxon>Orbiliomycetes</taxon>
        <taxon>Orbiliales</taxon>
        <taxon>Orbiliaceae</taxon>
        <taxon>Dactylellina</taxon>
    </lineage>
</organism>
<evidence type="ECO:0000256" key="4">
    <source>
        <dbReference type="ARBA" id="ARBA00022741"/>
    </source>
</evidence>
<dbReference type="GO" id="GO:0050684">
    <property type="term" value="P:regulation of mRNA processing"/>
    <property type="evidence" value="ECO:0007669"/>
    <property type="project" value="TreeGrafter"/>
</dbReference>
<evidence type="ECO:0000256" key="6">
    <source>
        <dbReference type="ARBA" id="ARBA00022840"/>
    </source>
</evidence>
<evidence type="ECO:0000313" key="13">
    <source>
        <dbReference type="Proteomes" id="UP000015100"/>
    </source>
</evidence>
<evidence type="ECO:0000256" key="5">
    <source>
        <dbReference type="ARBA" id="ARBA00022777"/>
    </source>
</evidence>
<dbReference type="PROSITE" id="PS00107">
    <property type="entry name" value="PROTEIN_KINASE_ATP"/>
    <property type="match status" value="1"/>
</dbReference>
<evidence type="ECO:0000256" key="3">
    <source>
        <dbReference type="ARBA" id="ARBA00022679"/>
    </source>
</evidence>
<dbReference type="SMART" id="SM00220">
    <property type="entry name" value="S_TKc"/>
    <property type="match status" value="1"/>
</dbReference>
<dbReference type="GO" id="GO:0000245">
    <property type="term" value="P:spliceosomal complex assembly"/>
    <property type="evidence" value="ECO:0007669"/>
    <property type="project" value="TreeGrafter"/>
</dbReference>
<name>S7ZZP5_DACHA</name>
<gene>
    <name evidence="12" type="ORF">H072_10368</name>
</gene>
<dbReference type="GO" id="GO:0005524">
    <property type="term" value="F:ATP binding"/>
    <property type="evidence" value="ECO:0007669"/>
    <property type="project" value="UniProtKB-UniRule"/>
</dbReference>
<dbReference type="AlphaFoldDB" id="S7ZZP5"/>
<dbReference type="Pfam" id="PF00069">
    <property type="entry name" value="Pkinase"/>
    <property type="match status" value="2"/>
</dbReference>
<dbReference type="Gene3D" id="1.10.510.10">
    <property type="entry name" value="Transferase(Phosphotransferase) domain 1"/>
    <property type="match status" value="1"/>
</dbReference>
<reference evidence="12 13" key="1">
    <citation type="journal article" date="2013" name="PLoS Genet.">
        <title>Genomic mechanisms accounting for the adaptation to parasitism in nematode-trapping fungi.</title>
        <authorList>
            <person name="Meerupati T."/>
            <person name="Andersson K.M."/>
            <person name="Friman E."/>
            <person name="Kumar D."/>
            <person name="Tunlid A."/>
            <person name="Ahren D."/>
        </authorList>
    </citation>
    <scope>NUCLEOTIDE SEQUENCE [LARGE SCALE GENOMIC DNA]</scope>
    <source>
        <strain evidence="12 13">CBS 200.50</strain>
    </source>
</reference>
<keyword evidence="13" id="KW-1185">Reference proteome</keyword>
<dbReference type="Gene3D" id="3.30.200.20">
    <property type="entry name" value="Phosphorylase Kinase, domain 1"/>
    <property type="match status" value="1"/>
</dbReference>